<accession>A0A0S7BZW4</accession>
<dbReference type="InterPro" id="IPR013595">
    <property type="entry name" value="Pept_S33_TAP-like_C"/>
</dbReference>
<name>A0A0S7BZW4_9BACT</name>
<dbReference type="InterPro" id="IPR029058">
    <property type="entry name" value="AB_hydrolase_fold"/>
</dbReference>
<protein>
    <submittedName>
        <fullName evidence="3">Pimeloyl-ACP methyl ester carboxylesterase</fullName>
    </submittedName>
</protein>
<evidence type="ECO:0000259" key="2">
    <source>
        <dbReference type="Pfam" id="PF08386"/>
    </source>
</evidence>
<evidence type="ECO:0000259" key="1">
    <source>
        <dbReference type="Pfam" id="PF00561"/>
    </source>
</evidence>
<dbReference type="SUPFAM" id="SSF53474">
    <property type="entry name" value="alpha/beta-Hydrolases"/>
    <property type="match status" value="1"/>
</dbReference>
<keyword evidence="4" id="KW-1185">Reference proteome</keyword>
<dbReference type="Pfam" id="PF00561">
    <property type="entry name" value="Abhydrolase_1"/>
    <property type="match status" value="1"/>
</dbReference>
<reference evidence="3" key="1">
    <citation type="journal article" date="2015" name="Genome Announc.">
        <title>Draft Genome Sequence of Bacteroidales Strain TBC1, a Novel Isolate from a Methanogenic Wastewater Treatment System.</title>
        <authorList>
            <person name="Tourlousse D.M."/>
            <person name="Matsuura N."/>
            <person name="Sun L."/>
            <person name="Toyonaga M."/>
            <person name="Kuroda K."/>
            <person name="Ohashi A."/>
            <person name="Cruz R."/>
            <person name="Yamaguchi T."/>
            <person name="Sekiguchi Y."/>
        </authorList>
    </citation>
    <scope>NUCLEOTIDE SEQUENCE [LARGE SCALE GENOMIC DNA]</scope>
    <source>
        <strain evidence="3">TBC1</strain>
    </source>
</reference>
<evidence type="ECO:0000313" key="4">
    <source>
        <dbReference type="Proteomes" id="UP000053091"/>
    </source>
</evidence>
<dbReference type="Gene3D" id="3.40.50.1820">
    <property type="entry name" value="alpha/beta hydrolase"/>
    <property type="match status" value="1"/>
</dbReference>
<sequence length="483" mass="54719">MLLSISRLYAQDSPFPDKSELEGKNSGDFVIKSGTIYKNKADFGLILVPESRSNPQSRPITIPFIRHYARNDSIEKPIFLLGGGPGKSNLWTEMPEVFYTHNDVINVGYRGVDGDIKLKCKGIGEAMTINNPLSPASLITMRKTLRGTYDSLLQESIDLNGYNMLEVVDDIEAVRNALGYEDFNLFSTSYGTQVAYIACLRYPQYIHRNLMIGASNRERLLLGWEPEMVDKMLNNYNTLWKSDSEAVLKSPDILITIKKVFQTLPIEWQNIRIDPDKLKLASFYLLYETETAAALFDAYVAAEKGDYSGLALISLGYDETVIDTSRQYWGDFINKVVSGGLDTTKSYDSEPTGSIFGSPSRKFWWNSTSLGGWPVNQIPTEFRQLDTIKAKTLIINGELDFSSPPDYIMELNPYLSNGKIVIIPSMGHMEVVYNQREGFEHLVDKFYRNGIVDTSKYIPKKIDFTPAETFQDEAKRLFQNEIK</sequence>
<proteinExistence type="predicted"/>
<dbReference type="Pfam" id="PF08386">
    <property type="entry name" value="Abhydrolase_4"/>
    <property type="match status" value="1"/>
</dbReference>
<dbReference type="PANTHER" id="PTHR43798">
    <property type="entry name" value="MONOACYLGLYCEROL LIPASE"/>
    <property type="match status" value="1"/>
</dbReference>
<dbReference type="AlphaFoldDB" id="A0A0S7BZW4"/>
<feature type="domain" description="AB hydrolase-1" evidence="1">
    <location>
        <begin position="76"/>
        <end position="214"/>
    </location>
</feature>
<dbReference type="EMBL" id="DF968182">
    <property type="protein sequence ID" value="GAP43358.1"/>
    <property type="molecule type" value="Genomic_DNA"/>
</dbReference>
<dbReference type="STRING" id="1678841.TBC1_111511"/>
<evidence type="ECO:0000313" key="3">
    <source>
        <dbReference type="EMBL" id="GAP43358.1"/>
    </source>
</evidence>
<dbReference type="PANTHER" id="PTHR43798:SF27">
    <property type="entry name" value="HYDROLASE ALPHA_BETA HYDROLASE FOLD FAMILY"/>
    <property type="match status" value="1"/>
</dbReference>
<organism evidence="3">
    <name type="scientific">Lentimicrobium saccharophilum</name>
    <dbReference type="NCBI Taxonomy" id="1678841"/>
    <lineage>
        <taxon>Bacteria</taxon>
        <taxon>Pseudomonadati</taxon>
        <taxon>Bacteroidota</taxon>
        <taxon>Bacteroidia</taxon>
        <taxon>Bacteroidales</taxon>
        <taxon>Lentimicrobiaceae</taxon>
        <taxon>Lentimicrobium</taxon>
    </lineage>
</organism>
<dbReference type="InterPro" id="IPR000073">
    <property type="entry name" value="AB_hydrolase_1"/>
</dbReference>
<feature type="domain" description="Peptidase S33 tripeptidyl aminopeptidase-like C-terminal" evidence="2">
    <location>
        <begin position="371"/>
        <end position="454"/>
    </location>
</feature>
<dbReference type="InterPro" id="IPR050266">
    <property type="entry name" value="AB_hydrolase_sf"/>
</dbReference>
<dbReference type="GO" id="GO:0016020">
    <property type="term" value="C:membrane"/>
    <property type="evidence" value="ECO:0007669"/>
    <property type="project" value="TreeGrafter"/>
</dbReference>
<dbReference type="Proteomes" id="UP000053091">
    <property type="component" value="Unassembled WGS sequence"/>
</dbReference>
<gene>
    <name evidence="3" type="ORF">TBC1_111511</name>
</gene>